<dbReference type="InterPro" id="IPR023828">
    <property type="entry name" value="Peptidase_S8_Ser-AS"/>
</dbReference>
<organism evidence="9 10">
    <name type="scientific">Vairimorpha necatrix</name>
    <dbReference type="NCBI Taxonomy" id="6039"/>
    <lineage>
        <taxon>Eukaryota</taxon>
        <taxon>Fungi</taxon>
        <taxon>Fungi incertae sedis</taxon>
        <taxon>Microsporidia</taxon>
        <taxon>Nosematidae</taxon>
        <taxon>Vairimorpha</taxon>
    </lineage>
</organism>
<reference evidence="9" key="1">
    <citation type="journal article" date="2024" name="BMC Genomics">
        <title>Functional annotation of a divergent genome using sequence and structure-based similarity.</title>
        <authorList>
            <person name="Svedberg D."/>
            <person name="Winiger R.R."/>
            <person name="Berg A."/>
            <person name="Sharma H."/>
            <person name="Tellgren-Roth C."/>
            <person name="Debrunner-Vossbrinck B.A."/>
            <person name="Vossbrinck C.R."/>
            <person name="Barandun J."/>
        </authorList>
    </citation>
    <scope>NUCLEOTIDE SEQUENCE</scope>
    <source>
        <strain evidence="9">Illinois isolate</strain>
    </source>
</reference>
<accession>A0AAX4J9L0</accession>
<dbReference type="InterPro" id="IPR010259">
    <property type="entry name" value="S8pro/Inhibitor_I9"/>
</dbReference>
<evidence type="ECO:0000256" key="2">
    <source>
        <dbReference type="ARBA" id="ARBA00022670"/>
    </source>
</evidence>
<dbReference type="PROSITE" id="PS00136">
    <property type="entry name" value="SUBTILASE_ASP"/>
    <property type="match status" value="1"/>
</dbReference>
<dbReference type="PANTHER" id="PTHR43806:SF11">
    <property type="entry name" value="CEREVISIN-RELATED"/>
    <property type="match status" value="1"/>
</dbReference>
<evidence type="ECO:0000259" key="7">
    <source>
        <dbReference type="Pfam" id="PF00082"/>
    </source>
</evidence>
<feature type="active site" description="Charge relay system" evidence="5">
    <location>
        <position position="375"/>
    </location>
</feature>
<dbReference type="InterPro" id="IPR023827">
    <property type="entry name" value="Peptidase_S8_Asp-AS"/>
</dbReference>
<dbReference type="InterPro" id="IPR037045">
    <property type="entry name" value="S8pro/Inhibitor_I9_sf"/>
</dbReference>
<sequence length="454" mass="51018">MKPFFLIGFIFSLDNYIVLFKIKPNLSTHQSIQNYENTMTRTLQYFSPQSFITEKIKNGYIAKIDEKTVQKIKNDADVAIVEKDSIVKTADYKYYDFYITPEFKNEKKSNINKKTLAVQERAPWGLSRILGKQYLRSRKYIYPEDAGKDVEAFIIDTGIDVLHPDFRGRARWGANFVLNSPNYDENGHGTHVAGVVGGHRYGISKQVSLVAVKVLDLNGVGMISSILKGVDYVIEEHEKKRDLLYDIATASYLGMKKTPNLEKSLESFINNSELQPKTVVNMSVGGVKSSALNFAVDYATSLGIHFAVAAGNDQENACSYSPGSSKHAFTVGASDKYDRTADFSNFGQCVDVYAPGVDILSAWKNGRSTLASGTSMACPHVTGVMVLYLGQKRYSPEELKKKILQDTKHVVVNQMKEKSYIEALWPLNWFNKQEKLPLVSTNKFIKNIIEENNK</sequence>
<dbReference type="KEGG" id="vnx:VNE69_02200"/>
<evidence type="ECO:0000256" key="5">
    <source>
        <dbReference type="PROSITE-ProRule" id="PRU01240"/>
    </source>
</evidence>
<dbReference type="InterPro" id="IPR036852">
    <property type="entry name" value="Peptidase_S8/S53_dom_sf"/>
</dbReference>
<dbReference type="InterPro" id="IPR000209">
    <property type="entry name" value="Peptidase_S8/S53_dom"/>
</dbReference>
<dbReference type="PROSITE" id="PS00138">
    <property type="entry name" value="SUBTILASE_SER"/>
    <property type="match status" value="1"/>
</dbReference>
<keyword evidence="4 5" id="KW-0720">Serine protease</keyword>
<proteinExistence type="inferred from homology"/>
<feature type="active site" description="Charge relay system" evidence="5">
    <location>
        <position position="188"/>
    </location>
</feature>
<gene>
    <name evidence="9" type="ORF">VNE69_02200</name>
</gene>
<dbReference type="SUPFAM" id="SSF54897">
    <property type="entry name" value="Protease propeptides/inhibitors"/>
    <property type="match status" value="1"/>
</dbReference>
<evidence type="ECO:0000313" key="10">
    <source>
        <dbReference type="Proteomes" id="UP001334084"/>
    </source>
</evidence>
<dbReference type="Pfam" id="PF00082">
    <property type="entry name" value="Peptidase_S8"/>
    <property type="match status" value="1"/>
</dbReference>
<dbReference type="Gene3D" id="3.40.50.200">
    <property type="entry name" value="Peptidase S8/S53 domain"/>
    <property type="match status" value="1"/>
</dbReference>
<keyword evidence="10" id="KW-1185">Reference proteome</keyword>
<dbReference type="Pfam" id="PF05922">
    <property type="entry name" value="Inhibitor_I9"/>
    <property type="match status" value="1"/>
</dbReference>
<evidence type="ECO:0000256" key="4">
    <source>
        <dbReference type="ARBA" id="ARBA00022825"/>
    </source>
</evidence>
<dbReference type="PRINTS" id="PR00723">
    <property type="entry name" value="SUBTILISIN"/>
</dbReference>
<dbReference type="InterPro" id="IPR015500">
    <property type="entry name" value="Peptidase_S8_subtilisin-rel"/>
</dbReference>
<dbReference type="Gene3D" id="3.30.70.80">
    <property type="entry name" value="Peptidase S8 propeptide/proteinase inhibitor I9"/>
    <property type="match status" value="1"/>
</dbReference>
<dbReference type="Proteomes" id="UP001334084">
    <property type="component" value="Chromosome 2"/>
</dbReference>
<dbReference type="InterPro" id="IPR034193">
    <property type="entry name" value="PCSK9_ProteinaseK-like"/>
</dbReference>
<dbReference type="PROSITE" id="PS00137">
    <property type="entry name" value="SUBTILASE_HIS"/>
    <property type="match status" value="1"/>
</dbReference>
<evidence type="ECO:0000313" key="9">
    <source>
        <dbReference type="EMBL" id="WUR02679.1"/>
    </source>
</evidence>
<dbReference type="GO" id="GO:0005615">
    <property type="term" value="C:extracellular space"/>
    <property type="evidence" value="ECO:0007669"/>
    <property type="project" value="TreeGrafter"/>
</dbReference>
<feature type="domain" description="Peptidase S8/S53" evidence="7">
    <location>
        <begin position="154"/>
        <end position="407"/>
    </location>
</feature>
<dbReference type="PROSITE" id="PS51892">
    <property type="entry name" value="SUBTILASE"/>
    <property type="match status" value="1"/>
</dbReference>
<dbReference type="GO" id="GO:0004252">
    <property type="term" value="F:serine-type endopeptidase activity"/>
    <property type="evidence" value="ECO:0007669"/>
    <property type="project" value="UniProtKB-UniRule"/>
</dbReference>
<feature type="domain" description="Inhibitor I9" evidence="8">
    <location>
        <begin position="16"/>
        <end position="89"/>
    </location>
</feature>
<dbReference type="EMBL" id="CP142727">
    <property type="protein sequence ID" value="WUR02679.1"/>
    <property type="molecule type" value="Genomic_DNA"/>
</dbReference>
<dbReference type="RefSeq" id="XP_065328824.1">
    <property type="nucleotide sequence ID" value="XM_065472752.1"/>
</dbReference>
<protein>
    <submittedName>
        <fullName evidence="9">Subtilisin-like proteinase</fullName>
    </submittedName>
</protein>
<dbReference type="GeneID" id="90540490"/>
<evidence type="ECO:0000259" key="8">
    <source>
        <dbReference type="Pfam" id="PF05922"/>
    </source>
</evidence>
<comment type="similarity">
    <text evidence="1 5 6">Belongs to the peptidase S8 family.</text>
</comment>
<dbReference type="CDD" id="cd04077">
    <property type="entry name" value="Peptidases_S8_PCSK9_ProteinaseK_like"/>
    <property type="match status" value="1"/>
</dbReference>
<dbReference type="AlphaFoldDB" id="A0AAX4J9L0"/>
<dbReference type="PANTHER" id="PTHR43806">
    <property type="entry name" value="PEPTIDASE S8"/>
    <property type="match status" value="1"/>
</dbReference>
<evidence type="ECO:0000256" key="1">
    <source>
        <dbReference type="ARBA" id="ARBA00011073"/>
    </source>
</evidence>
<evidence type="ECO:0000256" key="6">
    <source>
        <dbReference type="RuleBase" id="RU003355"/>
    </source>
</evidence>
<dbReference type="InterPro" id="IPR050131">
    <property type="entry name" value="Peptidase_S8_subtilisin-like"/>
</dbReference>
<dbReference type="GO" id="GO:0006508">
    <property type="term" value="P:proteolysis"/>
    <property type="evidence" value="ECO:0007669"/>
    <property type="project" value="UniProtKB-KW"/>
</dbReference>
<dbReference type="SUPFAM" id="SSF52743">
    <property type="entry name" value="Subtilisin-like"/>
    <property type="match status" value="1"/>
</dbReference>
<dbReference type="InterPro" id="IPR022398">
    <property type="entry name" value="Peptidase_S8_His-AS"/>
</dbReference>
<feature type="active site" description="Charge relay system" evidence="5">
    <location>
        <position position="156"/>
    </location>
</feature>
<keyword evidence="2 5" id="KW-0645">Protease</keyword>
<keyword evidence="3 5" id="KW-0378">Hydrolase</keyword>
<evidence type="ECO:0000256" key="3">
    <source>
        <dbReference type="ARBA" id="ARBA00022801"/>
    </source>
</evidence>
<name>A0AAX4J9L0_9MICR</name>